<reference evidence="1" key="1">
    <citation type="submission" date="2019-06" db="EMBL/GenBank/DDBJ databases">
        <authorList>
            <person name="Zheng W."/>
        </authorList>
    </citation>
    <scope>NUCLEOTIDE SEQUENCE</scope>
    <source>
        <strain evidence="1">QDHG01</strain>
    </source>
</reference>
<dbReference type="AlphaFoldDB" id="A0A8J8NBI7"/>
<comment type="caution">
    <text evidence="1">The sequence shown here is derived from an EMBL/GenBank/DDBJ whole genome shotgun (WGS) entry which is preliminary data.</text>
</comment>
<sequence length="100" mass="11002">MALLKPPLKFARERISMTPATQIQTTLELLHTIDKQALSADGVFIISFGNIALSGPKIGRSFNLGSLVSTDPWPLPYGTHNALILNFPDCPIQVFFWGFS</sequence>
<keyword evidence="2" id="KW-1185">Reference proteome</keyword>
<evidence type="ECO:0000313" key="1">
    <source>
        <dbReference type="EMBL" id="TNV71625.1"/>
    </source>
</evidence>
<gene>
    <name evidence="1" type="ORF">FGO68_gene11726</name>
</gene>
<protein>
    <submittedName>
        <fullName evidence="1">Uncharacterized protein</fullName>
    </submittedName>
</protein>
<evidence type="ECO:0000313" key="2">
    <source>
        <dbReference type="Proteomes" id="UP000785679"/>
    </source>
</evidence>
<dbReference type="EMBL" id="RRYP01029743">
    <property type="protein sequence ID" value="TNV71625.1"/>
    <property type="molecule type" value="Genomic_DNA"/>
</dbReference>
<organism evidence="1 2">
    <name type="scientific">Halteria grandinella</name>
    <dbReference type="NCBI Taxonomy" id="5974"/>
    <lineage>
        <taxon>Eukaryota</taxon>
        <taxon>Sar</taxon>
        <taxon>Alveolata</taxon>
        <taxon>Ciliophora</taxon>
        <taxon>Intramacronucleata</taxon>
        <taxon>Spirotrichea</taxon>
        <taxon>Stichotrichia</taxon>
        <taxon>Sporadotrichida</taxon>
        <taxon>Halteriidae</taxon>
        <taxon>Halteria</taxon>
    </lineage>
</organism>
<name>A0A8J8NBI7_HALGN</name>
<accession>A0A8J8NBI7</accession>
<dbReference type="Proteomes" id="UP000785679">
    <property type="component" value="Unassembled WGS sequence"/>
</dbReference>
<proteinExistence type="predicted"/>